<dbReference type="InterPro" id="IPR011990">
    <property type="entry name" value="TPR-like_helical_dom_sf"/>
</dbReference>
<accession>A0A644WQ93</accession>
<dbReference type="Pfam" id="PF08238">
    <property type="entry name" value="Sel1"/>
    <property type="match status" value="2"/>
</dbReference>
<dbReference type="SMART" id="SM00671">
    <property type="entry name" value="SEL1"/>
    <property type="match status" value="2"/>
</dbReference>
<organism evidence="2">
    <name type="scientific">bioreactor metagenome</name>
    <dbReference type="NCBI Taxonomy" id="1076179"/>
    <lineage>
        <taxon>unclassified sequences</taxon>
        <taxon>metagenomes</taxon>
        <taxon>ecological metagenomes</taxon>
    </lineage>
</organism>
<comment type="caution">
    <text evidence="2">The sequence shown here is derived from an EMBL/GenBank/DDBJ whole genome shotgun (WGS) entry which is preliminary data.</text>
</comment>
<dbReference type="InterPro" id="IPR006597">
    <property type="entry name" value="Sel1-like"/>
</dbReference>
<feature type="compositionally biased region" description="Low complexity" evidence="1">
    <location>
        <begin position="39"/>
        <end position="58"/>
    </location>
</feature>
<dbReference type="PANTHER" id="PTHR45011:SF1">
    <property type="entry name" value="DAP3-BINDING CELL DEATH ENHANCER 1"/>
    <property type="match status" value="1"/>
</dbReference>
<dbReference type="AlphaFoldDB" id="A0A644WQ93"/>
<reference evidence="2" key="1">
    <citation type="submission" date="2019-08" db="EMBL/GenBank/DDBJ databases">
        <authorList>
            <person name="Kucharzyk K."/>
            <person name="Murdoch R.W."/>
            <person name="Higgins S."/>
            <person name="Loffler F."/>
        </authorList>
    </citation>
    <scope>NUCLEOTIDE SEQUENCE</scope>
</reference>
<dbReference type="EMBL" id="VSSQ01001185">
    <property type="protein sequence ID" value="MPM05990.1"/>
    <property type="molecule type" value="Genomic_DNA"/>
</dbReference>
<evidence type="ECO:0000313" key="2">
    <source>
        <dbReference type="EMBL" id="MPM05990.1"/>
    </source>
</evidence>
<evidence type="ECO:0000256" key="1">
    <source>
        <dbReference type="SAM" id="MobiDB-lite"/>
    </source>
</evidence>
<dbReference type="PANTHER" id="PTHR45011">
    <property type="entry name" value="DAP3-BINDING CELL DEATH ENHANCER 1"/>
    <property type="match status" value="1"/>
</dbReference>
<sequence length="560" mass="61995">MVHSKSICGGNYTVKKSLAFLIVLMMLFSFSACSTGPDAAAATESPAETAVPTAEPTATPSPTPEPTPTPEPKPGQVEYEAGMLLFEEESMEAAIASFTASYDLGYAKAAEQLGNMYYDGFYMTKDDWNSWKNDFKESKKWYAAAIDLWQTQADQGDADAQYNLGRLYAYGYGVPRDAVKAAELFALAAAQGHVGAQSRLAVYTAPTGSDLEAENAKLPLREFYYIPQLSSIHFLVFFSGTEVKVAMTMSSGKSWTTNAQGVEIPCDLYNGFDEFFTGNRIVNVPGYESKDGNRPDEILKYPMEAAEDYKNLVLLKIIPSYQLNDLYDYLDINVPGGGLYEELFGQDGRYSVSNGDQRAYYQFCFNEYPIEMYRTIYIDLIPAEYRVSTADWMNQVNPGGTDALAGVSAEDVAKLGVVTPDTTYNAAGEAVVFSSSEVGMRVMYTYSVDTGSEIEVYDRFTEKLLFISGKDASNVFNVDINNIHDAAPYLANAKIEDYTDTVMVTNYCNTDYSLMEQIFAISSDGSFSPYSVVYSNADWAKIYILFTPEYMRVYAANILN</sequence>
<dbReference type="Gene3D" id="1.25.40.10">
    <property type="entry name" value="Tetratricopeptide repeat domain"/>
    <property type="match status" value="1"/>
</dbReference>
<protein>
    <recommendedName>
        <fullName evidence="3">Sel1 repeat family protein</fullName>
    </recommendedName>
</protein>
<evidence type="ECO:0008006" key="3">
    <source>
        <dbReference type="Google" id="ProtNLM"/>
    </source>
</evidence>
<proteinExistence type="predicted"/>
<dbReference type="InterPro" id="IPR052748">
    <property type="entry name" value="ISR_Activator"/>
</dbReference>
<dbReference type="PROSITE" id="PS51257">
    <property type="entry name" value="PROKAR_LIPOPROTEIN"/>
    <property type="match status" value="1"/>
</dbReference>
<dbReference type="SUPFAM" id="SSF81901">
    <property type="entry name" value="HCP-like"/>
    <property type="match status" value="1"/>
</dbReference>
<feature type="compositionally biased region" description="Pro residues" evidence="1">
    <location>
        <begin position="59"/>
        <end position="73"/>
    </location>
</feature>
<feature type="region of interest" description="Disordered" evidence="1">
    <location>
        <begin position="39"/>
        <end position="76"/>
    </location>
</feature>
<gene>
    <name evidence="2" type="ORF">SDC9_52285</name>
</gene>
<name>A0A644WQ93_9ZZZZ</name>